<gene>
    <name evidence="5" type="ORF">CLV84_0014</name>
</gene>
<evidence type="ECO:0000256" key="1">
    <source>
        <dbReference type="ARBA" id="ARBA00023015"/>
    </source>
</evidence>
<dbReference type="EMBL" id="PTJC01000005">
    <property type="protein sequence ID" value="PPK87081.1"/>
    <property type="molecule type" value="Genomic_DNA"/>
</dbReference>
<keyword evidence="1" id="KW-0805">Transcription regulation</keyword>
<dbReference type="InterPro" id="IPR018060">
    <property type="entry name" value="HTH_AraC"/>
</dbReference>
<dbReference type="PANTHER" id="PTHR43280">
    <property type="entry name" value="ARAC-FAMILY TRANSCRIPTIONAL REGULATOR"/>
    <property type="match status" value="1"/>
</dbReference>
<dbReference type="InterPro" id="IPR009057">
    <property type="entry name" value="Homeodomain-like_sf"/>
</dbReference>
<dbReference type="AlphaFoldDB" id="A0A2S6I6D3"/>
<dbReference type="SMART" id="SM00342">
    <property type="entry name" value="HTH_ARAC"/>
    <property type="match status" value="1"/>
</dbReference>
<evidence type="ECO:0000313" key="6">
    <source>
        <dbReference type="Proteomes" id="UP000237662"/>
    </source>
</evidence>
<protein>
    <submittedName>
        <fullName evidence="5">AraC family transcriptional regulator</fullName>
    </submittedName>
</protein>
<evidence type="ECO:0000256" key="3">
    <source>
        <dbReference type="ARBA" id="ARBA00023163"/>
    </source>
</evidence>
<dbReference type="SUPFAM" id="SSF46689">
    <property type="entry name" value="Homeodomain-like"/>
    <property type="match status" value="1"/>
</dbReference>
<dbReference type="PANTHER" id="PTHR43280:SF32">
    <property type="entry name" value="TRANSCRIPTIONAL REGULATORY PROTEIN"/>
    <property type="match status" value="1"/>
</dbReference>
<dbReference type="InterPro" id="IPR020449">
    <property type="entry name" value="Tscrpt_reg_AraC-type_HTH"/>
</dbReference>
<dbReference type="OrthoDB" id="644686at2"/>
<name>A0A2S6I6D3_9BACT</name>
<sequence length="307" mass="34587">MPLYRADTISQYHANCGLPPPAHPLVSVARFEDMQLDPSVRVKTLQNGFYLMGLKRDAGVTMKYGRQAYDFDQGLMFFTAPGQAYTIELNDDAQTRGWLLMVHPDFLYGSSLAEGIHGYEYFGYAVHEALHLSGQEEDIIRSIIDNIRREFTGNLDEFSQDIVVTQLTGLLNYAERFYRRQFLTRKKENHALIARLEETVAAYFRTGDLANRGLPAVQEVARALHVSPGYLSEVLRVVTGHGAQEYLHARLVDRAKTDLAGSDHTVSEIAYGLGFRHPQSFSKFFKTRTGQSPSAFRDGLPYPPSEA</sequence>
<dbReference type="RefSeq" id="WP_104417700.1">
    <property type="nucleotide sequence ID" value="NZ_PTJC01000005.1"/>
</dbReference>
<keyword evidence="3" id="KW-0804">Transcription</keyword>
<proteinExistence type="predicted"/>
<dbReference type="Gene3D" id="1.10.10.60">
    <property type="entry name" value="Homeodomain-like"/>
    <property type="match status" value="1"/>
</dbReference>
<comment type="caution">
    <text evidence="5">The sequence shown here is derived from an EMBL/GenBank/DDBJ whole genome shotgun (WGS) entry which is preliminary data.</text>
</comment>
<evidence type="ECO:0000256" key="2">
    <source>
        <dbReference type="ARBA" id="ARBA00023125"/>
    </source>
</evidence>
<dbReference type="GO" id="GO:0043565">
    <property type="term" value="F:sequence-specific DNA binding"/>
    <property type="evidence" value="ECO:0007669"/>
    <property type="project" value="InterPro"/>
</dbReference>
<feature type="domain" description="HTH araC/xylS-type" evidence="4">
    <location>
        <begin position="199"/>
        <end position="299"/>
    </location>
</feature>
<reference evidence="5 6" key="1">
    <citation type="submission" date="2018-02" db="EMBL/GenBank/DDBJ databases">
        <title>Genomic Encyclopedia of Archaeal and Bacterial Type Strains, Phase II (KMG-II): from individual species to whole genera.</title>
        <authorList>
            <person name="Goeker M."/>
        </authorList>
    </citation>
    <scope>NUCLEOTIDE SEQUENCE [LARGE SCALE GENOMIC DNA]</scope>
    <source>
        <strain evidence="5 6">DSM 29526</strain>
    </source>
</reference>
<keyword evidence="2" id="KW-0238">DNA-binding</keyword>
<organism evidence="5 6">
    <name type="scientific">Neolewinella xylanilytica</name>
    <dbReference type="NCBI Taxonomy" id="1514080"/>
    <lineage>
        <taxon>Bacteria</taxon>
        <taxon>Pseudomonadati</taxon>
        <taxon>Bacteroidota</taxon>
        <taxon>Saprospiria</taxon>
        <taxon>Saprospirales</taxon>
        <taxon>Lewinellaceae</taxon>
        <taxon>Neolewinella</taxon>
    </lineage>
</organism>
<dbReference type="PRINTS" id="PR00032">
    <property type="entry name" value="HTHARAC"/>
</dbReference>
<dbReference type="Proteomes" id="UP000237662">
    <property type="component" value="Unassembled WGS sequence"/>
</dbReference>
<dbReference type="PROSITE" id="PS01124">
    <property type="entry name" value="HTH_ARAC_FAMILY_2"/>
    <property type="match status" value="1"/>
</dbReference>
<keyword evidence="6" id="KW-1185">Reference proteome</keyword>
<accession>A0A2S6I6D3</accession>
<evidence type="ECO:0000313" key="5">
    <source>
        <dbReference type="EMBL" id="PPK87081.1"/>
    </source>
</evidence>
<dbReference type="Pfam" id="PF12833">
    <property type="entry name" value="HTH_18"/>
    <property type="match status" value="1"/>
</dbReference>
<evidence type="ECO:0000259" key="4">
    <source>
        <dbReference type="PROSITE" id="PS01124"/>
    </source>
</evidence>
<dbReference type="GO" id="GO:0003700">
    <property type="term" value="F:DNA-binding transcription factor activity"/>
    <property type="evidence" value="ECO:0007669"/>
    <property type="project" value="InterPro"/>
</dbReference>